<accession>A0A399RRE5</accession>
<dbReference type="GO" id="GO:0046872">
    <property type="term" value="F:metal ion binding"/>
    <property type="evidence" value="ECO:0007669"/>
    <property type="project" value="UniProtKB-KW"/>
</dbReference>
<evidence type="ECO:0000256" key="1">
    <source>
        <dbReference type="ARBA" id="ARBA00022617"/>
    </source>
</evidence>
<gene>
    <name evidence="6" type="ORF">D1627_15345</name>
</gene>
<dbReference type="Gene3D" id="1.10.760.10">
    <property type="entry name" value="Cytochrome c-like domain"/>
    <property type="match status" value="1"/>
</dbReference>
<protein>
    <submittedName>
        <fullName evidence="6">Diheme cytochrome c-553</fullName>
    </submittedName>
</protein>
<dbReference type="EMBL" id="QWGE01000005">
    <property type="protein sequence ID" value="RIJ34296.1"/>
    <property type="molecule type" value="Genomic_DNA"/>
</dbReference>
<evidence type="ECO:0000313" key="6">
    <source>
        <dbReference type="EMBL" id="RIJ34296.1"/>
    </source>
</evidence>
<dbReference type="OrthoDB" id="9809720at2"/>
<comment type="caution">
    <text evidence="6">The sequence shown here is derived from an EMBL/GenBank/DDBJ whole genome shotgun (WGS) entry which is preliminary data.</text>
</comment>
<dbReference type="GO" id="GO:0020037">
    <property type="term" value="F:heme binding"/>
    <property type="evidence" value="ECO:0007669"/>
    <property type="project" value="InterPro"/>
</dbReference>
<dbReference type="InterPro" id="IPR036909">
    <property type="entry name" value="Cyt_c-like_dom_sf"/>
</dbReference>
<evidence type="ECO:0000256" key="3">
    <source>
        <dbReference type="ARBA" id="ARBA00023004"/>
    </source>
</evidence>
<dbReference type="GO" id="GO:0009055">
    <property type="term" value="F:electron transfer activity"/>
    <property type="evidence" value="ECO:0007669"/>
    <property type="project" value="InterPro"/>
</dbReference>
<dbReference type="PANTHER" id="PTHR35008">
    <property type="entry name" value="BLL4482 PROTEIN-RELATED"/>
    <property type="match status" value="1"/>
</dbReference>
<keyword evidence="1 4" id="KW-0349">Heme</keyword>
<evidence type="ECO:0000259" key="5">
    <source>
        <dbReference type="PROSITE" id="PS51007"/>
    </source>
</evidence>
<dbReference type="InterPro" id="IPR009056">
    <property type="entry name" value="Cyt_c-like_dom"/>
</dbReference>
<dbReference type="PANTHER" id="PTHR35008:SF4">
    <property type="entry name" value="BLL4482 PROTEIN"/>
    <property type="match status" value="1"/>
</dbReference>
<keyword evidence="2 4" id="KW-0479">Metal-binding</keyword>
<evidence type="ECO:0000256" key="4">
    <source>
        <dbReference type="PROSITE-ProRule" id="PRU00433"/>
    </source>
</evidence>
<keyword evidence="3 4" id="KW-0408">Iron</keyword>
<dbReference type="SUPFAM" id="SSF46626">
    <property type="entry name" value="Cytochrome c"/>
    <property type="match status" value="1"/>
</dbReference>
<name>A0A399RRE5_9BACT</name>
<dbReference type="RefSeq" id="WP_119433156.1">
    <property type="nucleotide sequence ID" value="NZ_QWGE01000005.1"/>
</dbReference>
<proteinExistence type="predicted"/>
<sequence length="208" mass="22492">MKKLYYLIAICIGAGIGFLVGGSQAPLAAKGKSATKVIQSTPTYGGFKSQIAYGEHLVWISGCHDCHTPKKMTAEGFELDSTRLLSGHPAKLPAPDVNRAEVEQKGQVVTETLTAWVGPWGISYAANLTSDKTGIGNWQEKNFITSMRKGKYKGIESARSLLPPMPWPMYQNMTDEELKAIFAYLKSTKPIANVVPSPKPPVSPAPGK</sequence>
<organism evidence="6 7">
    <name type="scientific">Pontibacter oryzae</name>
    <dbReference type="NCBI Taxonomy" id="2304593"/>
    <lineage>
        <taxon>Bacteria</taxon>
        <taxon>Pseudomonadati</taxon>
        <taxon>Bacteroidota</taxon>
        <taxon>Cytophagia</taxon>
        <taxon>Cytophagales</taxon>
        <taxon>Hymenobacteraceae</taxon>
        <taxon>Pontibacter</taxon>
    </lineage>
</organism>
<feature type="domain" description="Cytochrome c" evidence="5">
    <location>
        <begin position="49"/>
        <end position="189"/>
    </location>
</feature>
<dbReference type="InterPro" id="IPR051459">
    <property type="entry name" value="Cytochrome_c-type_DH"/>
</dbReference>
<reference evidence="7" key="1">
    <citation type="submission" date="2018-08" db="EMBL/GenBank/DDBJ databases">
        <title>Mucilaginibacter sp. MYSH2.</title>
        <authorList>
            <person name="Seo T."/>
        </authorList>
    </citation>
    <scope>NUCLEOTIDE SEQUENCE [LARGE SCALE GENOMIC DNA]</scope>
    <source>
        <strain evidence="7">KIRAN</strain>
    </source>
</reference>
<evidence type="ECO:0000256" key="2">
    <source>
        <dbReference type="ARBA" id="ARBA00022723"/>
    </source>
</evidence>
<dbReference type="Pfam" id="PF00034">
    <property type="entry name" value="Cytochrom_C"/>
    <property type="match status" value="1"/>
</dbReference>
<keyword evidence="7" id="KW-1185">Reference proteome</keyword>
<evidence type="ECO:0000313" key="7">
    <source>
        <dbReference type="Proteomes" id="UP000266005"/>
    </source>
</evidence>
<dbReference type="AlphaFoldDB" id="A0A399RRE5"/>
<dbReference type="Proteomes" id="UP000266005">
    <property type="component" value="Unassembled WGS sequence"/>
</dbReference>
<dbReference type="PROSITE" id="PS51007">
    <property type="entry name" value="CYTC"/>
    <property type="match status" value="1"/>
</dbReference>